<reference evidence="3 4" key="1">
    <citation type="journal article" date="2003" name="Lancet">
        <title>Genome sequence of Vibrio parahaemolyticus: a pathogenic mechanism distinct from that of V. cholerae.</title>
        <authorList>
            <person name="Makino K."/>
            <person name="Oshima K."/>
            <person name="Kurokawa K."/>
            <person name="Yokoyama K."/>
            <person name="Uda T."/>
            <person name="Tagomori K."/>
            <person name="Iijima Y."/>
            <person name="Najima M."/>
            <person name="Nakano M."/>
            <person name="Yamashita A."/>
            <person name="Kubota Y."/>
            <person name="Kimura S."/>
            <person name="Yasunaga T."/>
            <person name="Honda T."/>
            <person name="Shinagawa H."/>
            <person name="Hattori M."/>
            <person name="Iida T."/>
        </authorList>
    </citation>
    <scope>NUCLEOTIDE SEQUENCE [LARGE SCALE GENOMIC DNA]</scope>
    <source>
        <strain evidence="4">RIMD 2210633</strain>
    </source>
</reference>
<evidence type="ECO:0000256" key="1">
    <source>
        <dbReference type="SAM" id="Coils"/>
    </source>
</evidence>
<name>Q87KS3_VIBPA</name>
<dbReference type="EMBL" id="BA000031">
    <property type="protein sequence ID" value="BAC61166.1"/>
    <property type="molecule type" value="Genomic_DNA"/>
</dbReference>
<feature type="coiled-coil region" evidence="1">
    <location>
        <begin position="152"/>
        <end position="179"/>
    </location>
</feature>
<organism evidence="3 4">
    <name type="scientific">Vibrio parahaemolyticus serotype O3:K6 (strain RIMD 2210633)</name>
    <dbReference type="NCBI Taxonomy" id="223926"/>
    <lineage>
        <taxon>Bacteria</taxon>
        <taxon>Pseudomonadati</taxon>
        <taxon>Pseudomonadota</taxon>
        <taxon>Gammaproteobacteria</taxon>
        <taxon>Vibrionales</taxon>
        <taxon>Vibrionaceae</taxon>
        <taxon>Vibrio</taxon>
    </lineage>
</organism>
<evidence type="ECO:0000259" key="2">
    <source>
        <dbReference type="Pfam" id="PF07693"/>
    </source>
</evidence>
<dbReference type="Gene3D" id="3.40.50.300">
    <property type="entry name" value="P-loop containing nucleotide triphosphate hydrolases"/>
    <property type="match status" value="1"/>
</dbReference>
<evidence type="ECO:0000313" key="3">
    <source>
        <dbReference type="EMBL" id="BAC61166.1"/>
    </source>
</evidence>
<dbReference type="RefSeq" id="WP_005481767.1">
    <property type="nucleotide sequence ID" value="NC_004603.1"/>
</dbReference>
<dbReference type="SUPFAM" id="SSF52540">
    <property type="entry name" value="P-loop containing nucleoside triphosphate hydrolases"/>
    <property type="match status" value="1"/>
</dbReference>
<dbReference type="Pfam" id="PF07693">
    <property type="entry name" value="KAP_NTPase"/>
    <property type="match status" value="1"/>
</dbReference>
<evidence type="ECO:0000313" key="4">
    <source>
        <dbReference type="Proteomes" id="UP000002493"/>
    </source>
</evidence>
<protein>
    <submittedName>
        <fullName evidence="3">Putative phage protein</fullName>
    </submittedName>
</protein>
<dbReference type="KEGG" id="vpa:VP2903"/>
<dbReference type="InterPro" id="IPR027417">
    <property type="entry name" value="P-loop_NTPase"/>
</dbReference>
<dbReference type="InterPro" id="IPR011646">
    <property type="entry name" value="KAP_P-loop"/>
</dbReference>
<accession>Q87KS3</accession>
<gene>
    <name evidence="3" type="ordered locus">VP2903</name>
</gene>
<dbReference type="eggNOG" id="COG4928">
    <property type="taxonomic scope" value="Bacteria"/>
</dbReference>
<keyword evidence="1" id="KW-0175">Coiled coil</keyword>
<dbReference type="HOGENOM" id="CLU_039725_3_0_6"/>
<proteinExistence type="predicted"/>
<dbReference type="GeneID" id="1190478"/>
<dbReference type="AlphaFoldDB" id="Q87KS3"/>
<dbReference type="Proteomes" id="UP000002493">
    <property type="component" value="Chromosome 1"/>
</dbReference>
<dbReference type="PATRIC" id="fig|223926.6.peg.2794"/>
<sequence>MTQDTQLTFEARDEFNRKSIAEKVITLLRSDITVSPLVIDGSWGLGKTEFCQKLLSLMSTEETHHLIYIDAFKADHADEPLLTVLAKVLEVLPSQEEQQGLIQKAIPALRYGLKTGGKALVAHILRQDTDSIINGFDEEVKQVADKAIDASVESLLKDHVEAESSLQALQQALKSIAEQKPIVLFIDELDRCRPNFSVLMLETIKHTFDVEGVQFVLITNTNQLKASINHCYGPTIDAQRYLDKFIRFSFTLPHTTNENRHDVTMASVTHYKNLVAKSERLQGLSLDRDSDFWLVAQVINTNNISLREVETLVRHIEIYQALFDDQPLSNHTQWAYRLMALLGVLLISFKPNLAKSALINNLDAKDLGNFLGVHSLPKLENNQHPTHCDTLVFMLASECKYNSDFYVPDNPQDKERWEGEANEYFRGRYNLTRNGRMSLVTGAIKGLGLSVN</sequence>
<feature type="domain" description="KAP NTPase" evidence="2">
    <location>
        <begin position="17"/>
        <end position="322"/>
    </location>
</feature>